<feature type="region of interest" description="Disordered" evidence="1">
    <location>
        <begin position="1"/>
        <end position="20"/>
    </location>
</feature>
<dbReference type="OrthoDB" id="5125215at2"/>
<proteinExistence type="predicted"/>
<evidence type="ECO:0000313" key="3">
    <source>
        <dbReference type="Proteomes" id="UP000076794"/>
    </source>
</evidence>
<dbReference type="EMBL" id="CP014209">
    <property type="protein sequence ID" value="ANC30004.1"/>
    <property type="molecule type" value="Genomic_DNA"/>
</dbReference>
<dbReference type="KEGG" id="ido:I598_0416"/>
<keyword evidence="3" id="KW-1185">Reference proteome</keyword>
<dbReference type="Proteomes" id="UP000076794">
    <property type="component" value="Chromosome"/>
</dbReference>
<name>A0A161IF41_9MICO</name>
<evidence type="ECO:0000256" key="1">
    <source>
        <dbReference type="SAM" id="MobiDB-lite"/>
    </source>
</evidence>
<accession>A0A161IF41</accession>
<dbReference type="PATRIC" id="fig|1300344.3.peg.416"/>
<organism evidence="2 3">
    <name type="scientific">Isoptericola dokdonensis DS-3</name>
    <dbReference type="NCBI Taxonomy" id="1300344"/>
    <lineage>
        <taxon>Bacteria</taxon>
        <taxon>Bacillati</taxon>
        <taxon>Actinomycetota</taxon>
        <taxon>Actinomycetes</taxon>
        <taxon>Micrococcales</taxon>
        <taxon>Promicromonosporaceae</taxon>
        <taxon>Isoptericola</taxon>
    </lineage>
</organism>
<dbReference type="AlphaFoldDB" id="A0A161IF41"/>
<evidence type="ECO:0000313" key="2">
    <source>
        <dbReference type="EMBL" id="ANC30004.1"/>
    </source>
</evidence>
<sequence length="472" mass="50718">MSDRNDSGDAEVQTEESYYRRTPALVESGPVLSATGRSMGSAAWLSTFDDPSIEGRIYDRVREHPQWAAANTGNPLVDVVEWAKRAAMFIPGTHLVDQAREIHRALLMATMEDTNELAFPGASILAVRRSPTLLHRVKLQAVLLRVFADARLRGGDTSELKKHSADGNLVFGAGNSLTTGVMILDAYLLPLLAALTPHVWAFPVLRINGTLLCSFGRAVSGASQAPSGLLDTLHIPGRSEPVDVVEFVDPSAPEAAVHWWAGALNQLFGVVTDPVTFADKGTAFDVDLAFQTTLTVEQVFRRVGSSQMADGDVFGRRAAMFNAIDALEGLLGYNTSLMLSPDHARKILERLEAIIPAPAAEILLPAARRAVAALEDVAAGFYLHNADGTIPVGPGRPALQPRAAAAKYMYLLRNSTHGFSGGHAHSDDGAALLGAHTGDVHHDVGLLGWLYIVDLLSDPARLRRILSGRARR</sequence>
<protein>
    <submittedName>
        <fullName evidence="2">Uncharacterized protein</fullName>
    </submittedName>
</protein>
<gene>
    <name evidence="2" type="ORF">I598_0416</name>
</gene>
<reference evidence="2 3" key="1">
    <citation type="submission" date="2016-01" db="EMBL/GenBank/DDBJ databases">
        <title>Complete genome sequence of a soil Actinobacterium, Isoptericola dokdonensis DS-3.</title>
        <authorList>
            <person name="Kwon S.-K."/>
            <person name="Kim J.F."/>
        </authorList>
    </citation>
    <scope>NUCLEOTIDE SEQUENCE [LARGE SCALE GENOMIC DNA]</scope>
    <source>
        <strain evidence="2 3">DS-3</strain>
    </source>
</reference>